<dbReference type="Pfam" id="PF01066">
    <property type="entry name" value="CDP-OH_P_transf"/>
    <property type="match status" value="1"/>
</dbReference>
<dbReference type="GO" id="GO:0008654">
    <property type="term" value="P:phospholipid biosynthetic process"/>
    <property type="evidence" value="ECO:0007669"/>
    <property type="project" value="InterPro"/>
</dbReference>
<evidence type="ECO:0000256" key="2">
    <source>
        <dbReference type="RuleBase" id="RU003750"/>
    </source>
</evidence>
<evidence type="ECO:0000256" key="1">
    <source>
        <dbReference type="ARBA" id="ARBA00022679"/>
    </source>
</evidence>
<evidence type="ECO:0000256" key="3">
    <source>
        <dbReference type="SAM" id="Phobius"/>
    </source>
</evidence>
<feature type="transmembrane region" description="Helical" evidence="3">
    <location>
        <begin position="135"/>
        <end position="156"/>
    </location>
</feature>
<comment type="similarity">
    <text evidence="2">Belongs to the CDP-alcohol phosphatidyltransferase class-I family.</text>
</comment>
<feature type="transmembrane region" description="Helical" evidence="3">
    <location>
        <begin position="109"/>
        <end position="129"/>
    </location>
</feature>
<sequence>MSTLGEIAAIYRASKKKRDINWWTEWVCRPPAAALVYLLRPTRVTPNQVTFASLIICALAGAMLLLGDGYLWVLAAMLVFELSFVLDCVDGQLARLRQQSSVLGHLLDFLMDEIKAFLMFGCVAVHLWRFSGDPLYLLVGIGGLFALATGIAFTTFMRRPEYGAPPPTSDGQPAVIPRRTGAIGLAISALEHAARFVVHYPSYIFLLALVGRIDIYFWAYAAVNCLYALRCLAQVALRLGRSAPPQP</sequence>
<dbReference type="eggNOG" id="COG0558">
    <property type="taxonomic scope" value="Bacteria"/>
</dbReference>
<proteinExistence type="inferred from homology"/>
<gene>
    <name evidence="4" type="ordered locus">Hoch_4949</name>
</gene>
<keyword evidence="3" id="KW-1133">Transmembrane helix</keyword>
<dbReference type="GO" id="GO:0016780">
    <property type="term" value="F:phosphotransferase activity, for other substituted phosphate groups"/>
    <property type="evidence" value="ECO:0007669"/>
    <property type="project" value="InterPro"/>
</dbReference>
<dbReference type="GO" id="GO:0016020">
    <property type="term" value="C:membrane"/>
    <property type="evidence" value="ECO:0007669"/>
    <property type="project" value="InterPro"/>
</dbReference>
<dbReference type="KEGG" id="hoh:Hoch_4949"/>
<keyword evidence="3" id="KW-0472">Membrane</keyword>
<dbReference type="InterPro" id="IPR000462">
    <property type="entry name" value="CDP-OH_P_trans"/>
</dbReference>
<dbReference type="EMBL" id="CP001804">
    <property type="protein sequence ID" value="ACY17438.1"/>
    <property type="molecule type" value="Genomic_DNA"/>
</dbReference>
<dbReference type="PROSITE" id="PS00379">
    <property type="entry name" value="CDP_ALCOHOL_P_TRANSF"/>
    <property type="match status" value="1"/>
</dbReference>
<organism evidence="4 5">
    <name type="scientific">Haliangium ochraceum (strain DSM 14365 / JCM 11303 / SMP-2)</name>
    <dbReference type="NCBI Taxonomy" id="502025"/>
    <lineage>
        <taxon>Bacteria</taxon>
        <taxon>Pseudomonadati</taxon>
        <taxon>Myxococcota</taxon>
        <taxon>Polyangia</taxon>
        <taxon>Haliangiales</taxon>
        <taxon>Kofleriaceae</taxon>
        <taxon>Haliangium</taxon>
    </lineage>
</organism>
<dbReference type="InterPro" id="IPR043130">
    <property type="entry name" value="CDP-OH_PTrfase_TM_dom"/>
</dbReference>
<keyword evidence="5" id="KW-1185">Reference proteome</keyword>
<dbReference type="AlphaFoldDB" id="D0LU74"/>
<evidence type="ECO:0000313" key="5">
    <source>
        <dbReference type="Proteomes" id="UP000001880"/>
    </source>
</evidence>
<reference evidence="4 5" key="1">
    <citation type="journal article" date="2010" name="Stand. Genomic Sci.">
        <title>Complete genome sequence of Haliangium ochraceum type strain (SMP-2).</title>
        <authorList>
            <consortium name="US DOE Joint Genome Institute (JGI-PGF)"/>
            <person name="Ivanova N."/>
            <person name="Daum C."/>
            <person name="Lang E."/>
            <person name="Abt B."/>
            <person name="Kopitz M."/>
            <person name="Saunders E."/>
            <person name="Lapidus A."/>
            <person name="Lucas S."/>
            <person name="Glavina Del Rio T."/>
            <person name="Nolan M."/>
            <person name="Tice H."/>
            <person name="Copeland A."/>
            <person name="Cheng J.F."/>
            <person name="Chen F."/>
            <person name="Bruce D."/>
            <person name="Goodwin L."/>
            <person name="Pitluck S."/>
            <person name="Mavromatis K."/>
            <person name="Pati A."/>
            <person name="Mikhailova N."/>
            <person name="Chen A."/>
            <person name="Palaniappan K."/>
            <person name="Land M."/>
            <person name="Hauser L."/>
            <person name="Chang Y.J."/>
            <person name="Jeffries C.D."/>
            <person name="Detter J.C."/>
            <person name="Brettin T."/>
            <person name="Rohde M."/>
            <person name="Goker M."/>
            <person name="Bristow J."/>
            <person name="Markowitz V."/>
            <person name="Eisen J.A."/>
            <person name="Hugenholtz P."/>
            <person name="Kyrpides N.C."/>
            <person name="Klenk H.P."/>
        </authorList>
    </citation>
    <scope>NUCLEOTIDE SEQUENCE [LARGE SCALE GENOMIC DNA]</scope>
    <source>
        <strain evidence="5">DSM 14365 / CIP 107738 / JCM 11303 / AJ 13395 / SMP-2</strain>
    </source>
</reference>
<name>D0LU74_HALO1</name>
<keyword evidence="3" id="KW-0812">Transmembrane</keyword>
<protein>
    <submittedName>
        <fullName evidence="4">CDP-alcohol phosphatidyltransferase</fullName>
    </submittedName>
</protein>
<dbReference type="InterPro" id="IPR048254">
    <property type="entry name" value="CDP_ALCOHOL_P_TRANSF_CS"/>
</dbReference>
<dbReference type="Proteomes" id="UP000001880">
    <property type="component" value="Chromosome"/>
</dbReference>
<keyword evidence="1 2" id="KW-0808">Transferase</keyword>
<dbReference type="OrthoDB" id="7857679at2"/>
<dbReference type="STRING" id="502025.Hoch_4949"/>
<dbReference type="Gene3D" id="1.20.120.1760">
    <property type="match status" value="1"/>
</dbReference>
<feature type="transmembrane region" description="Helical" evidence="3">
    <location>
        <begin position="49"/>
        <end position="66"/>
    </location>
</feature>
<evidence type="ECO:0000313" key="4">
    <source>
        <dbReference type="EMBL" id="ACY17438.1"/>
    </source>
</evidence>
<dbReference type="HOGENOM" id="CLU_1123323_0_0_7"/>
<dbReference type="RefSeq" id="WP_012830030.1">
    <property type="nucleotide sequence ID" value="NC_013440.1"/>
</dbReference>
<accession>D0LU74</accession>